<dbReference type="Proteomes" id="UP001596505">
    <property type="component" value="Unassembled WGS sequence"/>
</dbReference>
<organism evidence="8 9">
    <name type="scientific">Scopulibacillus cellulosilyticus</name>
    <dbReference type="NCBI Taxonomy" id="2665665"/>
    <lineage>
        <taxon>Bacteria</taxon>
        <taxon>Bacillati</taxon>
        <taxon>Bacillota</taxon>
        <taxon>Bacilli</taxon>
        <taxon>Bacillales</taxon>
        <taxon>Sporolactobacillaceae</taxon>
        <taxon>Scopulibacillus</taxon>
    </lineage>
</organism>
<gene>
    <name evidence="6 8" type="primary">purN</name>
    <name evidence="8" type="ORF">ACFQRG_11055</name>
</gene>
<evidence type="ECO:0000259" key="7">
    <source>
        <dbReference type="Pfam" id="PF00551"/>
    </source>
</evidence>
<feature type="active site" description="Proton donor" evidence="6">
    <location>
        <position position="109"/>
    </location>
</feature>
<sequence length="196" mass="21683">MHKLAVFASGNGSNFQAIAEAVRSGELYAEIVLVVCDKKQAYVIERAKSFGIETFAASPKDFENKSAYEQAILEQCQGRHVDLIVLAGYMRLVGTTLLSAYRNKIVNLHPSLLPAFPGLNAIEQAVRAGVKVTGVTVHYVDEGMDTGPIIAQEPVRIYENDSIDEIEARIHQTEHSLYPKTIANLLEENVQKVREK</sequence>
<evidence type="ECO:0000256" key="2">
    <source>
        <dbReference type="ARBA" id="ARBA00022679"/>
    </source>
</evidence>
<dbReference type="EMBL" id="JBHTCO010000013">
    <property type="protein sequence ID" value="MFC7393492.1"/>
    <property type="molecule type" value="Genomic_DNA"/>
</dbReference>
<comment type="function">
    <text evidence="6">Catalyzes the transfer of a formyl group from 10-formyltetrahydrofolate to 5-phospho-ribosyl-glycinamide (GAR), producing 5-phospho-ribosyl-N-formylglycinamide (FGAR) and tetrahydrofolate.</text>
</comment>
<dbReference type="InterPro" id="IPR002376">
    <property type="entry name" value="Formyl_transf_N"/>
</dbReference>
<dbReference type="Pfam" id="PF00551">
    <property type="entry name" value="Formyl_trans_N"/>
    <property type="match status" value="1"/>
</dbReference>
<dbReference type="PANTHER" id="PTHR43369:SF2">
    <property type="entry name" value="PHOSPHORIBOSYLGLYCINAMIDE FORMYLTRANSFERASE"/>
    <property type="match status" value="1"/>
</dbReference>
<dbReference type="GO" id="GO:0004644">
    <property type="term" value="F:phosphoribosylglycinamide formyltransferase activity"/>
    <property type="evidence" value="ECO:0007669"/>
    <property type="project" value="UniProtKB-EC"/>
</dbReference>
<dbReference type="InterPro" id="IPR001555">
    <property type="entry name" value="GART_AS"/>
</dbReference>
<comment type="pathway">
    <text evidence="1 6">Purine metabolism; IMP biosynthesis via de novo pathway; N(2)-formyl-N(1)-(5-phospho-D-ribosyl)glycinamide from N(1)-(5-phospho-D-ribosyl)glycinamide (10-formyl THF route): step 1/1.</text>
</comment>
<dbReference type="Gene3D" id="3.40.50.170">
    <property type="entry name" value="Formyl transferase, N-terminal domain"/>
    <property type="match status" value="1"/>
</dbReference>
<feature type="binding site" evidence="6">
    <location>
        <begin position="90"/>
        <end position="93"/>
    </location>
    <ligand>
        <name>(6R)-10-formyltetrahydrofolate</name>
        <dbReference type="ChEBI" id="CHEBI:195366"/>
    </ligand>
</feature>
<evidence type="ECO:0000313" key="8">
    <source>
        <dbReference type="EMBL" id="MFC7393492.1"/>
    </source>
</evidence>
<dbReference type="HAMAP" id="MF_01930">
    <property type="entry name" value="PurN"/>
    <property type="match status" value="1"/>
</dbReference>
<keyword evidence="3 6" id="KW-0658">Purine biosynthesis</keyword>
<comment type="similarity">
    <text evidence="4 6">Belongs to the GART family.</text>
</comment>
<dbReference type="EC" id="2.1.2.2" evidence="6"/>
<evidence type="ECO:0000313" key="9">
    <source>
        <dbReference type="Proteomes" id="UP001596505"/>
    </source>
</evidence>
<evidence type="ECO:0000256" key="1">
    <source>
        <dbReference type="ARBA" id="ARBA00005054"/>
    </source>
</evidence>
<feature type="binding site" evidence="6">
    <location>
        <position position="65"/>
    </location>
    <ligand>
        <name>(6R)-10-formyltetrahydrofolate</name>
        <dbReference type="ChEBI" id="CHEBI:195366"/>
    </ligand>
</feature>
<dbReference type="CDD" id="cd08645">
    <property type="entry name" value="FMT_core_GART"/>
    <property type="match status" value="1"/>
</dbReference>
<keyword evidence="9" id="KW-1185">Reference proteome</keyword>
<feature type="binding site" evidence="6">
    <location>
        <position position="107"/>
    </location>
    <ligand>
        <name>(6R)-10-formyltetrahydrofolate</name>
        <dbReference type="ChEBI" id="CHEBI:195366"/>
    </ligand>
</feature>
<evidence type="ECO:0000256" key="5">
    <source>
        <dbReference type="ARBA" id="ARBA00047664"/>
    </source>
</evidence>
<accession>A0ABW2PVW2</accession>
<dbReference type="InterPro" id="IPR036477">
    <property type="entry name" value="Formyl_transf_N_sf"/>
</dbReference>
<evidence type="ECO:0000256" key="4">
    <source>
        <dbReference type="ARBA" id="ARBA00038440"/>
    </source>
</evidence>
<keyword evidence="2 6" id="KW-0808">Transferase</keyword>
<comment type="caution">
    <text evidence="8">The sequence shown here is derived from an EMBL/GenBank/DDBJ whole genome shotgun (WGS) entry which is preliminary data.</text>
</comment>
<dbReference type="SUPFAM" id="SSF53328">
    <property type="entry name" value="Formyltransferase"/>
    <property type="match status" value="1"/>
</dbReference>
<reference evidence="9" key="1">
    <citation type="journal article" date="2019" name="Int. J. Syst. Evol. Microbiol.">
        <title>The Global Catalogue of Microorganisms (GCM) 10K type strain sequencing project: providing services to taxonomists for standard genome sequencing and annotation.</title>
        <authorList>
            <consortium name="The Broad Institute Genomics Platform"/>
            <consortium name="The Broad Institute Genome Sequencing Center for Infectious Disease"/>
            <person name="Wu L."/>
            <person name="Ma J."/>
        </authorList>
    </citation>
    <scope>NUCLEOTIDE SEQUENCE [LARGE SCALE GENOMIC DNA]</scope>
    <source>
        <strain evidence="9">CGMCC 1.16305</strain>
    </source>
</reference>
<dbReference type="RefSeq" id="WP_380965993.1">
    <property type="nucleotide sequence ID" value="NZ_JBHTCO010000013.1"/>
</dbReference>
<protein>
    <recommendedName>
        <fullName evidence="6">Phosphoribosylglycinamide formyltransferase</fullName>
        <ecNumber evidence="6">2.1.2.2</ecNumber>
    </recommendedName>
    <alternativeName>
        <fullName evidence="6">5'-phosphoribosylglycinamide transformylase</fullName>
    </alternativeName>
    <alternativeName>
        <fullName evidence="6">GAR transformylase</fullName>
        <shortName evidence="6">GART</shortName>
    </alternativeName>
</protein>
<dbReference type="InterPro" id="IPR004607">
    <property type="entry name" value="GART"/>
</dbReference>
<dbReference type="PANTHER" id="PTHR43369">
    <property type="entry name" value="PHOSPHORIBOSYLGLYCINAMIDE FORMYLTRANSFERASE"/>
    <property type="match status" value="1"/>
</dbReference>
<proteinExistence type="inferred from homology"/>
<name>A0ABW2PVW2_9BACL</name>
<dbReference type="NCBIfam" id="TIGR00639">
    <property type="entry name" value="PurN"/>
    <property type="match status" value="1"/>
</dbReference>
<dbReference type="PROSITE" id="PS00373">
    <property type="entry name" value="GART"/>
    <property type="match status" value="1"/>
</dbReference>
<feature type="binding site" evidence="6">
    <location>
        <begin position="12"/>
        <end position="14"/>
    </location>
    <ligand>
        <name>N(1)-(5-phospho-beta-D-ribosyl)glycinamide</name>
        <dbReference type="ChEBI" id="CHEBI:143788"/>
    </ligand>
</feature>
<feature type="site" description="Raises pKa of active site His" evidence="6">
    <location>
        <position position="145"/>
    </location>
</feature>
<evidence type="ECO:0000256" key="6">
    <source>
        <dbReference type="HAMAP-Rule" id="MF_01930"/>
    </source>
</evidence>
<evidence type="ECO:0000256" key="3">
    <source>
        <dbReference type="ARBA" id="ARBA00022755"/>
    </source>
</evidence>
<feature type="domain" description="Formyl transferase N-terminal" evidence="7">
    <location>
        <begin position="3"/>
        <end position="182"/>
    </location>
</feature>
<comment type="catalytic activity">
    <reaction evidence="5 6">
        <text>N(1)-(5-phospho-beta-D-ribosyl)glycinamide + (6R)-10-formyltetrahydrofolate = N(2)-formyl-N(1)-(5-phospho-beta-D-ribosyl)glycinamide + (6S)-5,6,7,8-tetrahydrofolate + H(+)</text>
        <dbReference type="Rhea" id="RHEA:15053"/>
        <dbReference type="ChEBI" id="CHEBI:15378"/>
        <dbReference type="ChEBI" id="CHEBI:57453"/>
        <dbReference type="ChEBI" id="CHEBI:143788"/>
        <dbReference type="ChEBI" id="CHEBI:147286"/>
        <dbReference type="ChEBI" id="CHEBI:195366"/>
        <dbReference type="EC" id="2.1.2.2"/>
    </reaction>
</comment>